<comment type="caution">
    <text evidence="1">The sequence shown here is derived from an EMBL/GenBank/DDBJ whole genome shotgun (WGS) entry which is preliminary data.</text>
</comment>
<sequence length="140" mass="16606">MNNKVQFLSKFINEFLDKGVKRRNSKTIIGGIEFQINKISRNKFDKRLSFTEEEIIEAFELNDFTIMNNFGREMDWEKFKNGTLLPESYFINVKSAQLKRLICTNVKVPKENWKPETTLEVENLKVLLAKFWDSNKYILS</sequence>
<evidence type="ECO:0000313" key="1">
    <source>
        <dbReference type="EMBL" id="GAA4968058.1"/>
    </source>
</evidence>
<keyword evidence="2" id="KW-1185">Reference proteome</keyword>
<dbReference type="EMBL" id="BAABJK010000004">
    <property type="protein sequence ID" value="GAA4968058.1"/>
    <property type="molecule type" value="Genomic_DNA"/>
</dbReference>
<reference evidence="2" key="1">
    <citation type="journal article" date="2019" name="Int. J. Syst. Evol. Microbiol.">
        <title>The Global Catalogue of Microorganisms (GCM) 10K type strain sequencing project: providing services to taxonomists for standard genome sequencing and annotation.</title>
        <authorList>
            <consortium name="The Broad Institute Genomics Platform"/>
            <consortium name="The Broad Institute Genome Sequencing Center for Infectious Disease"/>
            <person name="Wu L."/>
            <person name="Ma J."/>
        </authorList>
    </citation>
    <scope>NUCLEOTIDE SEQUENCE [LARGE SCALE GENOMIC DNA]</scope>
    <source>
        <strain evidence="2">JCM 18287</strain>
    </source>
</reference>
<name>A0ABP9HD32_9FLAO</name>
<dbReference type="Proteomes" id="UP001501692">
    <property type="component" value="Unassembled WGS sequence"/>
</dbReference>
<dbReference type="RefSeq" id="WP_345167044.1">
    <property type="nucleotide sequence ID" value="NZ_BAABJK010000004.1"/>
</dbReference>
<accession>A0ABP9HD32</accession>
<gene>
    <name evidence="1" type="ORF">GCM10023315_16970</name>
</gene>
<evidence type="ECO:0000313" key="2">
    <source>
        <dbReference type="Proteomes" id="UP001501692"/>
    </source>
</evidence>
<protein>
    <submittedName>
        <fullName evidence="1">Uncharacterized protein</fullName>
    </submittedName>
</protein>
<organism evidence="1 2">
    <name type="scientific">Algibacter aquimarinus</name>
    <dbReference type="NCBI Taxonomy" id="1136748"/>
    <lineage>
        <taxon>Bacteria</taxon>
        <taxon>Pseudomonadati</taxon>
        <taxon>Bacteroidota</taxon>
        <taxon>Flavobacteriia</taxon>
        <taxon>Flavobacteriales</taxon>
        <taxon>Flavobacteriaceae</taxon>
        <taxon>Algibacter</taxon>
    </lineage>
</organism>
<proteinExistence type="predicted"/>